<dbReference type="CDD" id="cd20628">
    <property type="entry name" value="CYP4"/>
    <property type="match status" value="1"/>
</dbReference>
<evidence type="ECO:0000256" key="7">
    <source>
        <dbReference type="ARBA" id="ARBA00023033"/>
    </source>
</evidence>
<dbReference type="GO" id="GO:0016705">
    <property type="term" value="F:oxidoreductase activity, acting on paired donors, with incorporation or reduction of molecular oxygen"/>
    <property type="evidence" value="ECO:0007669"/>
    <property type="project" value="InterPro"/>
</dbReference>
<evidence type="ECO:0000256" key="9">
    <source>
        <dbReference type="RuleBase" id="RU000461"/>
    </source>
</evidence>
<keyword evidence="11" id="KW-1185">Reference proteome</keyword>
<evidence type="ECO:0000256" key="5">
    <source>
        <dbReference type="ARBA" id="ARBA00023002"/>
    </source>
</evidence>
<dbReference type="PRINTS" id="PR00463">
    <property type="entry name" value="EP450I"/>
</dbReference>
<dbReference type="GO" id="GO:0020037">
    <property type="term" value="F:heme binding"/>
    <property type="evidence" value="ECO:0007669"/>
    <property type="project" value="InterPro"/>
</dbReference>
<evidence type="ECO:0000313" key="10">
    <source>
        <dbReference type="EMBL" id="CAD7090292.1"/>
    </source>
</evidence>
<keyword evidence="6 8" id="KW-0408">Iron</keyword>
<dbReference type="InParanoid" id="A0A7R8V145"/>
<feature type="binding site" description="axial binding residue" evidence="8">
    <location>
        <position position="417"/>
    </location>
    <ligand>
        <name>heme</name>
        <dbReference type="ChEBI" id="CHEBI:30413"/>
    </ligand>
    <ligandPart>
        <name>Fe</name>
        <dbReference type="ChEBI" id="CHEBI:18248"/>
    </ligandPart>
</feature>
<dbReference type="Pfam" id="PF00067">
    <property type="entry name" value="p450"/>
    <property type="match status" value="1"/>
</dbReference>
<evidence type="ECO:0000256" key="2">
    <source>
        <dbReference type="ARBA" id="ARBA00010617"/>
    </source>
</evidence>
<dbReference type="InterPro" id="IPR017972">
    <property type="entry name" value="Cyt_P450_CS"/>
</dbReference>
<evidence type="ECO:0008006" key="12">
    <source>
        <dbReference type="Google" id="ProtNLM"/>
    </source>
</evidence>
<keyword evidence="7 9" id="KW-0503">Monooxygenase</keyword>
<keyword evidence="4 8" id="KW-0479">Metal-binding</keyword>
<comment type="similarity">
    <text evidence="2 9">Belongs to the cytochrome P450 family.</text>
</comment>
<dbReference type="PANTHER" id="PTHR24291:SF187">
    <property type="entry name" value="CYTOCHROME P450 4AE1-RELATED"/>
    <property type="match status" value="1"/>
</dbReference>
<protein>
    <recommendedName>
        <fullName evidence="12">Cytochrome P450</fullName>
    </recommendedName>
</protein>
<organism evidence="10 11">
    <name type="scientific">Hermetia illucens</name>
    <name type="common">Black soldier fly</name>
    <dbReference type="NCBI Taxonomy" id="343691"/>
    <lineage>
        <taxon>Eukaryota</taxon>
        <taxon>Metazoa</taxon>
        <taxon>Ecdysozoa</taxon>
        <taxon>Arthropoda</taxon>
        <taxon>Hexapoda</taxon>
        <taxon>Insecta</taxon>
        <taxon>Pterygota</taxon>
        <taxon>Neoptera</taxon>
        <taxon>Endopterygota</taxon>
        <taxon>Diptera</taxon>
        <taxon>Brachycera</taxon>
        <taxon>Stratiomyomorpha</taxon>
        <taxon>Stratiomyidae</taxon>
        <taxon>Hermetiinae</taxon>
        <taxon>Hermetia</taxon>
    </lineage>
</organism>
<dbReference type="GO" id="GO:0004497">
    <property type="term" value="F:monooxygenase activity"/>
    <property type="evidence" value="ECO:0007669"/>
    <property type="project" value="UniProtKB-KW"/>
</dbReference>
<dbReference type="EMBL" id="LR899013">
    <property type="protein sequence ID" value="CAD7090292.1"/>
    <property type="molecule type" value="Genomic_DNA"/>
</dbReference>
<dbReference type="Proteomes" id="UP000594454">
    <property type="component" value="Chromosome 5"/>
</dbReference>
<dbReference type="InterPro" id="IPR002401">
    <property type="entry name" value="Cyt_P450_E_grp-I"/>
</dbReference>
<evidence type="ECO:0000256" key="6">
    <source>
        <dbReference type="ARBA" id="ARBA00023004"/>
    </source>
</evidence>
<proteinExistence type="inferred from homology"/>
<reference evidence="10 11" key="1">
    <citation type="submission" date="2020-11" db="EMBL/GenBank/DDBJ databases">
        <authorList>
            <person name="Wallbank WR R."/>
            <person name="Pardo Diaz C."/>
            <person name="Kozak K."/>
            <person name="Martin S."/>
            <person name="Jiggins C."/>
            <person name="Moest M."/>
            <person name="Warren A I."/>
            <person name="Generalovic N T."/>
            <person name="Byers J.R.P. K."/>
            <person name="Montejo-Kovacevich G."/>
            <person name="Yen C E."/>
        </authorList>
    </citation>
    <scope>NUCLEOTIDE SEQUENCE [LARGE SCALE GENOMIC DNA]</scope>
</reference>
<dbReference type="PANTHER" id="PTHR24291">
    <property type="entry name" value="CYTOCHROME P450 FAMILY 4"/>
    <property type="match status" value="1"/>
</dbReference>
<keyword evidence="5 9" id="KW-0560">Oxidoreductase</keyword>
<keyword evidence="3 8" id="KW-0349">Heme</keyword>
<accession>A0A7R8V145</accession>
<gene>
    <name evidence="10" type="ORF">HERILL_LOCUS12784</name>
</gene>
<evidence type="ECO:0000256" key="8">
    <source>
        <dbReference type="PIRSR" id="PIRSR602401-1"/>
    </source>
</evidence>
<dbReference type="InterPro" id="IPR036396">
    <property type="entry name" value="Cyt_P450_sf"/>
</dbReference>
<sequence>MLDKFRGPSTDLFLGHVAQIPPNPPGIFKTFFSNEDGWFRKYGKNIAFIRPLYDVQLFVSNPADVEKILANPNSKTARKADTYLDLEAWLGTGLLLSWGEKWFQRRKIITPSFHFNILEQFTEVMSKQSDILVQKLKPKVGAGDIDIYLYTTLFALDVICETSMGIGINAQSSPDSEYVKAVKEMTLILQRRFFSLVSRWQFLYEFTPDGKREKELLKILHGFTDSVILKRRDQLLQKEATDKATKLNFLDMLLNSTVNGRPLSNSDIREEVDTFMFEGHDTTTSGIAFALYQLSQHKDIQDRLYEELVDIFGDADHMEITYKKLADLNYLDMIVKEALRIRPSVPIIGRKLTEDTIIDGVNVPKGTNIIIPIFAIHNNPEHFPNPQKFDPDRFDPSQTEKRHPFAYVPFSAGARNCIGQKFALIELKLVIAKLIMHYELLPAAHQKSPILQGDVVLKSSDGICLRLAERKRSK</sequence>
<dbReference type="GO" id="GO:0005506">
    <property type="term" value="F:iron ion binding"/>
    <property type="evidence" value="ECO:0007669"/>
    <property type="project" value="InterPro"/>
</dbReference>
<dbReference type="PRINTS" id="PR00385">
    <property type="entry name" value="P450"/>
</dbReference>
<dbReference type="InterPro" id="IPR050196">
    <property type="entry name" value="Cytochrome_P450_Monoox"/>
</dbReference>
<evidence type="ECO:0000313" key="11">
    <source>
        <dbReference type="Proteomes" id="UP000594454"/>
    </source>
</evidence>
<evidence type="ECO:0000256" key="3">
    <source>
        <dbReference type="ARBA" id="ARBA00022617"/>
    </source>
</evidence>
<dbReference type="AlphaFoldDB" id="A0A7R8V145"/>
<dbReference type="SUPFAM" id="SSF48264">
    <property type="entry name" value="Cytochrome P450"/>
    <property type="match status" value="1"/>
</dbReference>
<comment type="cofactor">
    <cofactor evidence="1 8">
        <name>heme</name>
        <dbReference type="ChEBI" id="CHEBI:30413"/>
    </cofactor>
</comment>
<dbReference type="Gene3D" id="1.10.630.10">
    <property type="entry name" value="Cytochrome P450"/>
    <property type="match status" value="1"/>
</dbReference>
<name>A0A7R8V145_HERIL</name>
<evidence type="ECO:0000256" key="4">
    <source>
        <dbReference type="ARBA" id="ARBA00022723"/>
    </source>
</evidence>
<evidence type="ECO:0000256" key="1">
    <source>
        <dbReference type="ARBA" id="ARBA00001971"/>
    </source>
</evidence>
<dbReference type="PROSITE" id="PS00086">
    <property type="entry name" value="CYTOCHROME_P450"/>
    <property type="match status" value="1"/>
</dbReference>
<dbReference type="InterPro" id="IPR001128">
    <property type="entry name" value="Cyt_P450"/>
</dbReference>
<dbReference type="OrthoDB" id="1470350at2759"/>